<reference evidence="1 2" key="1">
    <citation type="submission" date="2017-03" db="EMBL/GenBank/DDBJ databases">
        <title>Genome sequence of Geothermobacter sp. EPR-M, Deep-Sea Iron Reducer.</title>
        <authorList>
            <person name="Tully B."/>
            <person name="Savalia P."/>
            <person name="Abuyen K."/>
            <person name="Baughan C."/>
            <person name="Romero E."/>
            <person name="Ronkowski C."/>
            <person name="Torres B."/>
            <person name="Tremblay J."/>
            <person name="Trujillo A."/>
            <person name="Tyler M."/>
            <person name="Perez-Rodriguez I."/>
            <person name="Amend J."/>
        </authorList>
    </citation>
    <scope>NUCLEOTIDE SEQUENCE [LARGE SCALE GENOMIC DNA]</scope>
    <source>
        <strain evidence="1 2">EPR-M</strain>
    </source>
</reference>
<dbReference type="OrthoDB" id="5393968at2"/>
<dbReference type="InterPro" id="IPR013324">
    <property type="entry name" value="RNA_pol_sigma_r3/r4-like"/>
</dbReference>
<proteinExistence type="predicted"/>
<comment type="caution">
    <text evidence="1">The sequence shown here is derived from an EMBL/GenBank/DDBJ whole genome shotgun (WGS) entry which is preliminary data.</text>
</comment>
<name>A0A1X0XX85_9BACT</name>
<keyword evidence="2" id="KW-1185">Reference proteome</keyword>
<dbReference type="Gene3D" id="1.10.10.10">
    <property type="entry name" value="Winged helix-like DNA-binding domain superfamily/Winged helix DNA-binding domain"/>
    <property type="match status" value="1"/>
</dbReference>
<gene>
    <name evidence="1" type="ORF">B5V00_13600</name>
</gene>
<sequence>MMMTAEEAIAWVEKNARQIKVHTRRYLPFVPYDQEDFLQDAREAALLAVRVAERKNLPFAACFWMTLKNRISEVTPYPESKCHAGSVSPPSNKCWPSEYFGCDEKTPALVDLIDVDRLYWMVSAYLTRTERRVLGLALGLDSGRKGIKEIAREIGCTPANVRQTLNRSYRRLSQLVASGELILEIRDIEARRFPHSPRRRRKVETEEPKAA</sequence>
<dbReference type="AlphaFoldDB" id="A0A1X0XX85"/>
<dbReference type="SUPFAM" id="SSF88659">
    <property type="entry name" value="Sigma3 and sigma4 domains of RNA polymerase sigma factors"/>
    <property type="match status" value="1"/>
</dbReference>
<accession>A0A1X0XX85</accession>
<dbReference type="STRING" id="1969733.B5V00_13600"/>
<evidence type="ECO:0000313" key="2">
    <source>
        <dbReference type="Proteomes" id="UP000193136"/>
    </source>
</evidence>
<dbReference type="RefSeq" id="WP_085011360.1">
    <property type="nucleotide sequence ID" value="NZ_NAAD01000019.1"/>
</dbReference>
<dbReference type="InterPro" id="IPR036388">
    <property type="entry name" value="WH-like_DNA-bd_sf"/>
</dbReference>
<evidence type="ECO:0000313" key="1">
    <source>
        <dbReference type="EMBL" id="ORJ57479.1"/>
    </source>
</evidence>
<dbReference type="Proteomes" id="UP000193136">
    <property type="component" value="Unassembled WGS sequence"/>
</dbReference>
<protein>
    <submittedName>
        <fullName evidence="1">Uncharacterized protein</fullName>
    </submittedName>
</protein>
<organism evidence="1 2">
    <name type="scientific">Geothermobacter hydrogeniphilus</name>
    <dbReference type="NCBI Taxonomy" id="1969733"/>
    <lineage>
        <taxon>Bacteria</taxon>
        <taxon>Pseudomonadati</taxon>
        <taxon>Thermodesulfobacteriota</taxon>
        <taxon>Desulfuromonadia</taxon>
        <taxon>Desulfuromonadales</taxon>
        <taxon>Geothermobacteraceae</taxon>
        <taxon>Geothermobacter</taxon>
    </lineage>
</organism>
<dbReference type="EMBL" id="NAAD01000019">
    <property type="protein sequence ID" value="ORJ57479.1"/>
    <property type="molecule type" value="Genomic_DNA"/>
</dbReference>